<dbReference type="CDD" id="cd14014">
    <property type="entry name" value="STKc_PknB_like"/>
    <property type="match status" value="1"/>
</dbReference>
<evidence type="ECO:0000256" key="3">
    <source>
        <dbReference type="SAM" id="Phobius"/>
    </source>
</evidence>
<evidence type="ECO:0000313" key="5">
    <source>
        <dbReference type="EMBL" id="MBE9236308.1"/>
    </source>
</evidence>
<organism evidence="5 6">
    <name type="scientific">Sphaerospermopsis aphanizomenoides LEGE 00250</name>
    <dbReference type="NCBI Taxonomy" id="2777972"/>
    <lineage>
        <taxon>Bacteria</taxon>
        <taxon>Bacillati</taxon>
        <taxon>Cyanobacteriota</taxon>
        <taxon>Cyanophyceae</taxon>
        <taxon>Nostocales</taxon>
        <taxon>Aphanizomenonaceae</taxon>
        <taxon>Sphaerospermopsis</taxon>
        <taxon>Sphaerospermopsis aphanizomenoides</taxon>
    </lineage>
</organism>
<evidence type="ECO:0000256" key="1">
    <source>
        <dbReference type="ARBA" id="ARBA00022741"/>
    </source>
</evidence>
<keyword evidence="5" id="KW-0723">Serine/threonine-protein kinase</keyword>
<accession>A0ABR9VCX3</accession>
<dbReference type="Gene3D" id="1.10.510.10">
    <property type="entry name" value="Transferase(Phosphotransferase) domain 1"/>
    <property type="match status" value="1"/>
</dbReference>
<keyword evidence="3" id="KW-0812">Transmembrane</keyword>
<dbReference type="InterPro" id="IPR008271">
    <property type="entry name" value="Ser/Thr_kinase_AS"/>
</dbReference>
<dbReference type="Pfam" id="PF00069">
    <property type="entry name" value="Pkinase"/>
    <property type="match status" value="1"/>
</dbReference>
<dbReference type="GO" id="GO:0004674">
    <property type="term" value="F:protein serine/threonine kinase activity"/>
    <property type="evidence" value="ECO:0007669"/>
    <property type="project" value="UniProtKB-KW"/>
</dbReference>
<evidence type="ECO:0000256" key="2">
    <source>
        <dbReference type="ARBA" id="ARBA00022840"/>
    </source>
</evidence>
<dbReference type="PROSITE" id="PS50011">
    <property type="entry name" value="PROTEIN_KINASE_DOM"/>
    <property type="match status" value="1"/>
</dbReference>
<keyword evidence="5" id="KW-0808">Transferase</keyword>
<evidence type="ECO:0000313" key="6">
    <source>
        <dbReference type="Proteomes" id="UP000606776"/>
    </source>
</evidence>
<dbReference type="PANTHER" id="PTHR24363">
    <property type="entry name" value="SERINE/THREONINE PROTEIN KINASE"/>
    <property type="match status" value="1"/>
</dbReference>
<name>A0ABR9VCX3_9CYAN</name>
<dbReference type="InterPro" id="IPR000719">
    <property type="entry name" value="Prot_kinase_dom"/>
</dbReference>
<keyword evidence="3" id="KW-1133">Transmembrane helix</keyword>
<dbReference type="SMART" id="SM00220">
    <property type="entry name" value="S_TKc"/>
    <property type="match status" value="1"/>
</dbReference>
<dbReference type="PANTHER" id="PTHR24363:SF7">
    <property type="entry name" value="SERINE_THREONINE-PROTEIN KINASE-LIKE PROTEIN E"/>
    <property type="match status" value="1"/>
</dbReference>
<feature type="transmembrane region" description="Helical" evidence="3">
    <location>
        <begin position="351"/>
        <end position="369"/>
    </location>
</feature>
<comment type="caution">
    <text evidence="5">The sequence shown here is derived from an EMBL/GenBank/DDBJ whole genome shotgun (WGS) entry which is preliminary data.</text>
</comment>
<dbReference type="EMBL" id="JADEWB010000042">
    <property type="protein sequence ID" value="MBE9236308.1"/>
    <property type="molecule type" value="Genomic_DNA"/>
</dbReference>
<feature type="transmembrane region" description="Helical" evidence="3">
    <location>
        <begin position="324"/>
        <end position="345"/>
    </location>
</feature>
<sequence>MTNQDAGDLTKETLLERYEVQQQLGKKAGRRTLLTRDLQTQELVVVKLLTFDDDFQWHDLKLFEREAETLKSLSHPAIPQYLDYFELDTPNYKGFALVQSYIPAESLEMQLKAGRSFSEKEVKQLATALLEILKYLHSQQPPVIHRDIKPSNILLTNRSGNSVGDVYLVDFGSVQTIVRSNSTMTVVGSYGYMPPEQFSGKASPASDLYGLGATLIYLVTGQHPADLPQQDLVIKFEEAANISRDFSNWLRRMTQPMLSKRFTSADQALQALQVPINKIPAPVRTSNLILEKPFGSQVMLNKNAEFIEILIPPKSGMSKVGVMFVWYFTTVLPLSIVFSIFSPIFGILSPLLPTLNIFLLIFIVLLSLFGKKRLYINKREISLCYDLFGMRRYHPLPSHRKNIIRLERGSIYYNLAPHPCLIIWAGLTKYEINTSQNNMFSVSTIELDWLAQELSEWLGLPITKE</sequence>
<dbReference type="SUPFAM" id="SSF56112">
    <property type="entry name" value="Protein kinase-like (PK-like)"/>
    <property type="match status" value="1"/>
</dbReference>
<gene>
    <name evidence="5" type="ORF">IQ227_09750</name>
</gene>
<proteinExistence type="predicted"/>
<dbReference type="InterPro" id="IPR011009">
    <property type="entry name" value="Kinase-like_dom_sf"/>
</dbReference>
<feature type="domain" description="Protein kinase" evidence="4">
    <location>
        <begin position="18"/>
        <end position="276"/>
    </location>
</feature>
<dbReference type="PROSITE" id="PS00108">
    <property type="entry name" value="PROTEIN_KINASE_ST"/>
    <property type="match status" value="1"/>
</dbReference>
<keyword evidence="3" id="KW-0472">Membrane</keyword>
<keyword evidence="6" id="KW-1185">Reference proteome</keyword>
<dbReference type="Proteomes" id="UP000606776">
    <property type="component" value="Unassembled WGS sequence"/>
</dbReference>
<reference evidence="5 6" key="1">
    <citation type="submission" date="2020-10" db="EMBL/GenBank/DDBJ databases">
        <authorList>
            <person name="Castelo-Branco R."/>
            <person name="Eusebio N."/>
            <person name="Adriana R."/>
            <person name="Vieira A."/>
            <person name="Brugerolle De Fraissinette N."/>
            <person name="Rezende De Castro R."/>
            <person name="Schneider M.P."/>
            <person name="Vasconcelos V."/>
            <person name="Leao P.N."/>
        </authorList>
    </citation>
    <scope>NUCLEOTIDE SEQUENCE [LARGE SCALE GENOMIC DNA]</scope>
    <source>
        <strain evidence="5 6">LEGE 00250</strain>
    </source>
</reference>
<keyword evidence="2" id="KW-0067">ATP-binding</keyword>
<evidence type="ECO:0000259" key="4">
    <source>
        <dbReference type="PROSITE" id="PS50011"/>
    </source>
</evidence>
<keyword evidence="1" id="KW-0547">Nucleotide-binding</keyword>
<protein>
    <submittedName>
        <fullName evidence="5">Serine/threonine protein kinase</fullName>
    </submittedName>
</protein>
<dbReference type="RefSeq" id="WP_193942603.1">
    <property type="nucleotide sequence ID" value="NZ_JADEWB010000042.1"/>
</dbReference>
<keyword evidence="5" id="KW-0418">Kinase</keyword>